<sequence>MLKDDMFSPKKWRWSFWPSTRWARGFLLVLLTLLFLSSFFYALEKGTSRQLVRVMAQQSFPFEAIILEGIPGYSQPEREYLNQVRTQGVSLGTFLLTGVNVADARTYFFSYFTPPPGGPAWIGWAYNPGDPEYEGEIPELEEIPLNPSKGQAETQPVLPLDDKVLIGIYHTHNSESYAGDGGEERDDGGNGEIVSVGKT</sequence>
<comment type="caution">
    <text evidence="2">The sequence shown here is derived from an EMBL/GenBank/DDBJ whole genome shotgun (WGS) entry which is preliminary data.</text>
</comment>
<dbReference type="EMBL" id="DUTF01000296">
    <property type="protein sequence ID" value="HHY27774.1"/>
    <property type="molecule type" value="Genomic_DNA"/>
</dbReference>
<protein>
    <submittedName>
        <fullName evidence="2">Stage II sporulation protein P</fullName>
    </submittedName>
</protein>
<dbReference type="Proteomes" id="UP000553059">
    <property type="component" value="Unassembled WGS sequence"/>
</dbReference>
<feature type="region of interest" description="Disordered" evidence="1">
    <location>
        <begin position="173"/>
        <end position="199"/>
    </location>
</feature>
<evidence type="ECO:0000256" key="1">
    <source>
        <dbReference type="SAM" id="MobiDB-lite"/>
    </source>
</evidence>
<gene>
    <name evidence="2" type="ORF">GX523_13715</name>
</gene>
<dbReference type="Pfam" id="PF07454">
    <property type="entry name" value="SpoIIP"/>
    <property type="match status" value="1"/>
</dbReference>
<dbReference type="AlphaFoldDB" id="A0A7C7D6Y1"/>
<name>A0A7C7D6Y1_9FIRM</name>
<dbReference type="InterPro" id="IPR010897">
    <property type="entry name" value="Spore_II_P"/>
</dbReference>
<proteinExistence type="predicted"/>
<accession>A0A7C7D6Y1</accession>
<organism evidence="2 3">
    <name type="scientific">Desulfitobacterium dehalogenans</name>
    <dbReference type="NCBI Taxonomy" id="36854"/>
    <lineage>
        <taxon>Bacteria</taxon>
        <taxon>Bacillati</taxon>
        <taxon>Bacillota</taxon>
        <taxon>Clostridia</taxon>
        <taxon>Eubacteriales</taxon>
        <taxon>Desulfitobacteriaceae</taxon>
        <taxon>Desulfitobacterium</taxon>
    </lineage>
</organism>
<evidence type="ECO:0000313" key="3">
    <source>
        <dbReference type="Proteomes" id="UP000553059"/>
    </source>
</evidence>
<evidence type="ECO:0000313" key="2">
    <source>
        <dbReference type="EMBL" id="HHY27774.1"/>
    </source>
</evidence>
<reference evidence="2 3" key="1">
    <citation type="journal article" date="2020" name="Biotechnol. Biofuels">
        <title>New insights from the biogas microbiome by comprehensive genome-resolved metagenomics of nearly 1600 species originating from multiple anaerobic digesters.</title>
        <authorList>
            <person name="Campanaro S."/>
            <person name="Treu L."/>
            <person name="Rodriguez-R L.M."/>
            <person name="Kovalovszki A."/>
            <person name="Ziels R.M."/>
            <person name="Maus I."/>
            <person name="Zhu X."/>
            <person name="Kougias P.G."/>
            <person name="Basile A."/>
            <person name="Luo G."/>
            <person name="Schluter A."/>
            <person name="Konstantinidis K.T."/>
            <person name="Angelidaki I."/>
        </authorList>
    </citation>
    <scope>NUCLEOTIDE SEQUENCE [LARGE SCALE GENOMIC DNA]</scope>
    <source>
        <strain evidence="2">AS05jafATM_4</strain>
    </source>
</reference>
<feature type="non-terminal residue" evidence="2">
    <location>
        <position position="199"/>
    </location>
</feature>